<feature type="transmembrane region" description="Helical" evidence="1">
    <location>
        <begin position="279"/>
        <end position="301"/>
    </location>
</feature>
<keyword evidence="1" id="KW-0812">Transmembrane</keyword>
<sequence>MLVPVLLVAVAIAVPALTGWDVGARSDDRGLAPTHGYWDPKLGPGTLPALAVAVAGWRLAGRAERLPWRTLLLTSYAVGLAWLLSLALVDGPSGLTRVLGNPYEYLETARAITDVPAMLDEFVDRIPYAHPDNWVTHVAGHPPAALLFFVALDRIGLGGDLAAALVVTAVAASVAPAVLVALRALRAERAARRAAPFLVLAPAAVFLAVSADAVFTAVAAWGLAALALGATRTGLPARVGWSVLAGLLLGSCVLLSYGLPLLGLLAVAVLVVARSWLPLPVAAATALMLVLGFAGYGFALWEALPVLRERYWDGIASERPAAYWLWGNLAALTVAAGPAVGAGLTRLRPRLTSVSSEEDRTVRWLAGAAVLTVLAANLSLMSKGEVERIWLPFVPWLLIACALLPGHWRRVALGVQLVTALLVQHLLYTSW</sequence>
<comment type="caution">
    <text evidence="2">The sequence shown here is derived from an EMBL/GenBank/DDBJ whole genome shotgun (WGS) entry which is preliminary data.</text>
</comment>
<evidence type="ECO:0000313" key="3">
    <source>
        <dbReference type="Proteomes" id="UP000616839"/>
    </source>
</evidence>
<accession>A0A927K4Q7</accession>
<name>A0A927K4Q7_9ACTN</name>
<keyword evidence="3" id="KW-1185">Reference proteome</keyword>
<evidence type="ECO:0000256" key="1">
    <source>
        <dbReference type="SAM" id="Phobius"/>
    </source>
</evidence>
<feature type="transmembrane region" description="Helical" evidence="1">
    <location>
        <begin position="388"/>
        <end position="404"/>
    </location>
</feature>
<feature type="transmembrane region" description="Helical" evidence="1">
    <location>
        <begin position="321"/>
        <end position="344"/>
    </location>
</feature>
<keyword evidence="1" id="KW-0472">Membrane</keyword>
<feature type="transmembrane region" description="Helical" evidence="1">
    <location>
        <begin position="161"/>
        <end position="185"/>
    </location>
</feature>
<feature type="transmembrane region" description="Helical" evidence="1">
    <location>
        <begin position="71"/>
        <end position="89"/>
    </location>
</feature>
<dbReference type="AlphaFoldDB" id="A0A927K4Q7"/>
<feature type="transmembrane region" description="Helical" evidence="1">
    <location>
        <begin position="243"/>
        <end position="272"/>
    </location>
</feature>
<feature type="transmembrane region" description="Helical" evidence="1">
    <location>
        <begin position="197"/>
        <end position="223"/>
    </location>
</feature>
<feature type="transmembrane region" description="Helical" evidence="1">
    <location>
        <begin position="42"/>
        <end position="59"/>
    </location>
</feature>
<dbReference type="Proteomes" id="UP000616839">
    <property type="component" value="Unassembled WGS sequence"/>
</dbReference>
<reference evidence="2" key="1">
    <citation type="submission" date="2020-09" db="EMBL/GenBank/DDBJ databases">
        <title>Nocardioides sp. strain MJB4 16S ribosomal RNA gene Genome sequencing and assembly.</title>
        <authorList>
            <person name="Kim I."/>
        </authorList>
    </citation>
    <scope>NUCLEOTIDE SEQUENCE</scope>
    <source>
        <strain evidence="2">MJB4</strain>
    </source>
</reference>
<evidence type="ECO:0008006" key="4">
    <source>
        <dbReference type="Google" id="ProtNLM"/>
    </source>
</evidence>
<evidence type="ECO:0000313" key="2">
    <source>
        <dbReference type="EMBL" id="MBD8869826.1"/>
    </source>
</evidence>
<keyword evidence="1" id="KW-1133">Transmembrane helix</keyword>
<proteinExistence type="predicted"/>
<organism evidence="2 3">
    <name type="scientific">Nocardioides donggukensis</name>
    <dbReference type="NCBI Taxonomy" id="2774019"/>
    <lineage>
        <taxon>Bacteria</taxon>
        <taxon>Bacillati</taxon>
        <taxon>Actinomycetota</taxon>
        <taxon>Actinomycetes</taxon>
        <taxon>Propionibacteriales</taxon>
        <taxon>Nocardioidaceae</taxon>
        <taxon>Nocardioides</taxon>
    </lineage>
</organism>
<protein>
    <recommendedName>
        <fullName evidence="4">Integral membrane protein</fullName>
    </recommendedName>
</protein>
<feature type="transmembrane region" description="Helical" evidence="1">
    <location>
        <begin position="364"/>
        <end position="382"/>
    </location>
</feature>
<gene>
    <name evidence="2" type="ORF">IE331_09340</name>
</gene>
<dbReference type="EMBL" id="JACYXZ010000002">
    <property type="protein sequence ID" value="MBD8869826.1"/>
    <property type="molecule type" value="Genomic_DNA"/>
</dbReference>